<dbReference type="AlphaFoldDB" id="A0A9N7YL30"/>
<keyword evidence="3" id="KW-1185">Reference proteome</keyword>
<feature type="region of interest" description="Disordered" evidence="1">
    <location>
        <begin position="1"/>
        <end position="33"/>
    </location>
</feature>
<accession>A0A9N7YL30</accession>
<comment type="caution">
    <text evidence="2">The sequence shown here is derived from an EMBL/GenBank/DDBJ whole genome shotgun (WGS) entry which is preliminary data.</text>
</comment>
<gene>
    <name evidence="2" type="ORF">PLEPLA_LOCUS18948</name>
</gene>
<proteinExistence type="predicted"/>
<evidence type="ECO:0000313" key="3">
    <source>
        <dbReference type="Proteomes" id="UP001153269"/>
    </source>
</evidence>
<organism evidence="2 3">
    <name type="scientific">Pleuronectes platessa</name>
    <name type="common">European plaice</name>
    <dbReference type="NCBI Taxonomy" id="8262"/>
    <lineage>
        <taxon>Eukaryota</taxon>
        <taxon>Metazoa</taxon>
        <taxon>Chordata</taxon>
        <taxon>Craniata</taxon>
        <taxon>Vertebrata</taxon>
        <taxon>Euteleostomi</taxon>
        <taxon>Actinopterygii</taxon>
        <taxon>Neopterygii</taxon>
        <taxon>Teleostei</taxon>
        <taxon>Neoteleostei</taxon>
        <taxon>Acanthomorphata</taxon>
        <taxon>Carangaria</taxon>
        <taxon>Pleuronectiformes</taxon>
        <taxon>Pleuronectoidei</taxon>
        <taxon>Pleuronectidae</taxon>
        <taxon>Pleuronectes</taxon>
    </lineage>
</organism>
<feature type="compositionally biased region" description="Basic and acidic residues" evidence="1">
    <location>
        <begin position="9"/>
        <end position="24"/>
    </location>
</feature>
<evidence type="ECO:0000313" key="2">
    <source>
        <dbReference type="EMBL" id="CAB1430952.1"/>
    </source>
</evidence>
<name>A0A9N7YL30_PLEPL</name>
<dbReference type="Proteomes" id="UP001153269">
    <property type="component" value="Unassembled WGS sequence"/>
</dbReference>
<reference evidence="2" key="1">
    <citation type="submission" date="2020-03" db="EMBL/GenBank/DDBJ databases">
        <authorList>
            <person name="Weist P."/>
        </authorList>
    </citation>
    <scope>NUCLEOTIDE SEQUENCE</scope>
</reference>
<evidence type="ECO:0000256" key="1">
    <source>
        <dbReference type="SAM" id="MobiDB-lite"/>
    </source>
</evidence>
<dbReference type="EMBL" id="CADEAL010001289">
    <property type="protein sequence ID" value="CAB1430952.1"/>
    <property type="molecule type" value="Genomic_DNA"/>
</dbReference>
<protein>
    <submittedName>
        <fullName evidence="2">Uncharacterized protein</fullName>
    </submittedName>
</protein>
<sequence length="119" mass="13482">MHSVQRVRSRADLAAEPRRDEQKTENNGCEGGSEPSLMASLILCAGLLLQPTVRLRAVWVLALQSIRRGRNMWVRFPHMGIVLTASLRVWVSEEETRERMRCPLNPPPTPSHFLTPSLL</sequence>